<dbReference type="Proteomes" id="UP000593966">
    <property type="component" value="Plasmid pYH12207-1"/>
</dbReference>
<name>A0A4Q4GT04_9GAMM</name>
<accession>A0A4Q4GT04</accession>
<dbReference type="Gene3D" id="1.10.10.10">
    <property type="entry name" value="Winged helix-like DNA-binding domain superfamily/Winged helix DNA-binding domain"/>
    <property type="match status" value="2"/>
</dbReference>
<dbReference type="InterPro" id="IPR036390">
    <property type="entry name" value="WH_DNA-bd_sf"/>
</dbReference>
<reference evidence="3 4" key="1">
    <citation type="submission" date="2020-02" db="EMBL/GenBank/DDBJ databases">
        <title>Tigecycline-resistant Acinetobacter species from pigs and migratory birds.</title>
        <authorList>
            <person name="Chen C."/>
            <person name="Sun J."/>
            <person name="Liao X.-P."/>
            <person name="Liu Y.-H."/>
        </authorList>
    </citation>
    <scope>NUCLEOTIDE SEQUENCE [LARGE SCALE GENOMIC DNA]</scope>
    <source>
        <strain evidence="3 4">YH12207_T</strain>
        <plasmid evidence="3 4">pYH12207-1</plasmid>
    </source>
</reference>
<protein>
    <submittedName>
        <fullName evidence="3">Replication initiation protein</fullName>
    </submittedName>
</protein>
<dbReference type="Pfam" id="PF01051">
    <property type="entry name" value="Rep3_N"/>
    <property type="match status" value="1"/>
</dbReference>
<dbReference type="OrthoDB" id="7060771at2"/>
<dbReference type="InterPro" id="IPR036388">
    <property type="entry name" value="WH-like_DNA-bd_sf"/>
</dbReference>
<evidence type="ECO:0000259" key="2">
    <source>
        <dbReference type="Pfam" id="PF01051"/>
    </source>
</evidence>
<dbReference type="NCBIfam" id="NF038290">
    <property type="entry name" value="repM_Acin"/>
    <property type="match status" value="1"/>
</dbReference>
<evidence type="ECO:0000313" key="4">
    <source>
        <dbReference type="Proteomes" id="UP000593966"/>
    </source>
</evidence>
<dbReference type="GO" id="GO:0006270">
    <property type="term" value="P:DNA replication initiation"/>
    <property type="evidence" value="ECO:0007669"/>
    <property type="project" value="InterPro"/>
</dbReference>
<dbReference type="AlphaFoldDB" id="A0A4Q4GT04"/>
<keyword evidence="3" id="KW-0614">Plasmid</keyword>
<gene>
    <name evidence="3" type="ORF">G0028_19420</name>
</gene>
<organism evidence="3 4">
    <name type="scientific">Acinetobacter piscicola</name>
    <dbReference type="NCBI Taxonomy" id="2006115"/>
    <lineage>
        <taxon>Bacteria</taxon>
        <taxon>Pseudomonadati</taxon>
        <taxon>Pseudomonadota</taxon>
        <taxon>Gammaproteobacteria</taxon>
        <taxon>Moraxellales</taxon>
        <taxon>Moraxellaceae</taxon>
        <taxon>Acinetobacter</taxon>
    </lineage>
</organism>
<comment type="similarity">
    <text evidence="1">Belongs to the initiator RepB protein family.</text>
</comment>
<geneLocation type="plasmid" evidence="3 4">
    <name>pYH12207-1</name>
</geneLocation>
<dbReference type="SUPFAM" id="SSF46785">
    <property type="entry name" value="Winged helix' DNA-binding domain"/>
    <property type="match status" value="2"/>
</dbReference>
<dbReference type="GO" id="GO:0003887">
    <property type="term" value="F:DNA-directed DNA polymerase activity"/>
    <property type="evidence" value="ECO:0007669"/>
    <property type="project" value="InterPro"/>
</dbReference>
<dbReference type="Pfam" id="PF21205">
    <property type="entry name" value="Rep3_C"/>
    <property type="match status" value="1"/>
</dbReference>
<dbReference type="EMBL" id="CP048660">
    <property type="protein sequence ID" value="QOW48054.1"/>
    <property type="molecule type" value="Genomic_DNA"/>
</dbReference>
<proteinExistence type="inferred from homology"/>
<sequence length="438" mass="50569">MLDNDKIVKSNSLINARYQMELSEHRLMLVAIVKTRGTNKGFDKENPVEIAAKEYAEFFNIAPDNVYSMMKEAQDKLKRRTFDYSEVYKGKYTEHVSEPIFIRSSYVDSLGLIRLSFSPSIRPLISELEGKFTEYELMQIKELTSQYAIRLYELLIQWRTVGKVQEIPLDDFRLKLGVGKKDYERFYDLEKRVIDVAINQVKKHTDIKNIKMEKHKNGRVIRGISFTFTASFKKERDVISEIPLSQENSKIILNDKQANLFASMIAKNVCDCIEGFGYLNNIVDSNQNEKLLAKKIENDFKNGDVDQYEKALILCGFIDHSYKKKAKSTEQEIGEKPLVSQDVPITKPKNTRTKKSTEKTSIKSIETPSISDVFITEEKRIEKNTYDIPSHVMERYIINGGTMTEAELIACAKEEKKPSVSFVMREIGVLIEKKKQNK</sequence>
<dbReference type="InterPro" id="IPR000525">
    <property type="entry name" value="Initiator_Rep_WH1"/>
</dbReference>
<dbReference type="RefSeq" id="WP_130075518.1">
    <property type="nucleotide sequence ID" value="NZ_CP048660.1"/>
</dbReference>
<evidence type="ECO:0000313" key="3">
    <source>
        <dbReference type="EMBL" id="QOW48054.1"/>
    </source>
</evidence>
<evidence type="ECO:0000256" key="1">
    <source>
        <dbReference type="ARBA" id="ARBA00038283"/>
    </source>
</evidence>
<keyword evidence="4" id="KW-1185">Reference proteome</keyword>
<feature type="domain" description="Initiator Rep protein WH1" evidence="2">
    <location>
        <begin position="6"/>
        <end position="155"/>
    </location>
</feature>